<dbReference type="Proteomes" id="UP000464912">
    <property type="component" value="Chromosome"/>
</dbReference>
<gene>
    <name evidence="5 8" type="primary">rimM</name>
    <name evidence="8" type="ORF">GP480_00465</name>
</gene>
<dbReference type="GO" id="GO:0005840">
    <property type="term" value="C:ribosome"/>
    <property type="evidence" value="ECO:0007669"/>
    <property type="project" value="InterPro"/>
</dbReference>
<dbReference type="GO" id="GO:0005737">
    <property type="term" value="C:cytoplasm"/>
    <property type="evidence" value="ECO:0007669"/>
    <property type="project" value="UniProtKB-SubCell"/>
</dbReference>
<dbReference type="InterPro" id="IPR002676">
    <property type="entry name" value="RimM_N"/>
</dbReference>
<dbReference type="InterPro" id="IPR011961">
    <property type="entry name" value="RimM"/>
</dbReference>
<keyword evidence="1 5" id="KW-0963">Cytoplasm</keyword>
<dbReference type="InterPro" id="IPR009000">
    <property type="entry name" value="Transl_B-barrel_sf"/>
</dbReference>
<dbReference type="SUPFAM" id="SSF50346">
    <property type="entry name" value="PRC-barrel domain"/>
    <property type="match status" value="1"/>
</dbReference>
<feature type="domain" description="RimM N-terminal" evidence="6">
    <location>
        <begin position="4"/>
        <end position="80"/>
    </location>
</feature>
<dbReference type="AlphaFoldDB" id="A0A6P1GBK8"/>
<dbReference type="GO" id="GO:0043022">
    <property type="term" value="F:ribosome binding"/>
    <property type="evidence" value="ECO:0007669"/>
    <property type="project" value="InterPro"/>
</dbReference>
<evidence type="ECO:0000259" key="7">
    <source>
        <dbReference type="Pfam" id="PF24986"/>
    </source>
</evidence>
<dbReference type="EMBL" id="CP047224">
    <property type="protein sequence ID" value="QHD65554.1"/>
    <property type="molecule type" value="Genomic_DNA"/>
</dbReference>
<dbReference type="PANTHER" id="PTHR33692:SF1">
    <property type="entry name" value="RIBOSOME MATURATION FACTOR RIMM"/>
    <property type="match status" value="1"/>
</dbReference>
<dbReference type="HAMAP" id="MF_00014">
    <property type="entry name" value="Ribosome_mat_RimM"/>
    <property type="match status" value="1"/>
</dbReference>
<dbReference type="InterPro" id="IPR036976">
    <property type="entry name" value="RimM_N_sf"/>
</dbReference>
<keyword evidence="3 5" id="KW-0698">rRNA processing</keyword>
<keyword evidence="9" id="KW-1185">Reference proteome</keyword>
<dbReference type="Pfam" id="PF24986">
    <property type="entry name" value="PRC_RimM"/>
    <property type="match status" value="1"/>
</dbReference>
<comment type="similarity">
    <text evidence="5">Belongs to the RimM family.</text>
</comment>
<comment type="function">
    <text evidence="5">An accessory protein needed during the final step in the assembly of 30S ribosomal subunit, possibly for assembly of the head region. Essential for efficient processing of 16S rRNA. May be needed both before and after RbfA during the maturation of 16S rRNA. It has affinity for free ribosomal 30S subunits but not for 70S ribosomes.</text>
</comment>
<dbReference type="KEGG" id="nef:GP480_00465"/>
<sequence>MVCAGRVTSTHGVRGCVRFRSYMSADFKFPGIDLSIGGVSYTVCGAFSRRFPMLVLTLSRVGSACEAEKLVGLDVFLSKSLLPTLQAGEYYCGDLVGLAVYSSEEHVGYVSMLYNFGAAAEVLEIILLSGKKVMVPFTSACVADIDLNKERVEVVFPQEI</sequence>
<reference evidence="8 9" key="1">
    <citation type="journal article" date="2020" name="MBio">
        <title>Erratum for Teymournejad et al., 'Isolation and Molecular Analysis of a Novel Neorickettsia Species That Causes Potomac Horse Fever'.</title>
        <authorList>
            <person name="Teymournejad O."/>
            <person name="Lin M."/>
            <person name="Bekebrede H."/>
            <person name="Kamr A."/>
            <person name="Toribio R.E."/>
            <person name="Arroyo L.G."/>
            <person name="Baird J.D."/>
            <person name="Rikihisa Y."/>
        </authorList>
    </citation>
    <scope>NUCLEOTIDE SEQUENCE [LARGE SCALE GENOMIC DNA]</scope>
    <source>
        <strain evidence="8 9">Fin17</strain>
    </source>
</reference>
<name>A0A6P1GBK8_9RICK</name>
<proteinExistence type="inferred from homology"/>
<dbReference type="PANTHER" id="PTHR33692">
    <property type="entry name" value="RIBOSOME MATURATION FACTOR RIMM"/>
    <property type="match status" value="1"/>
</dbReference>
<dbReference type="Gene3D" id="2.30.30.240">
    <property type="entry name" value="PRC-barrel domain"/>
    <property type="match status" value="1"/>
</dbReference>
<comment type="domain">
    <text evidence="5">The PRC barrel domain binds ribosomal protein uS19.</text>
</comment>
<comment type="subunit">
    <text evidence="5">Binds ribosomal protein uS19.</text>
</comment>
<dbReference type="NCBIfam" id="TIGR02273">
    <property type="entry name" value="16S_RimM"/>
    <property type="match status" value="1"/>
</dbReference>
<keyword evidence="2 5" id="KW-0690">Ribosome biogenesis</keyword>
<keyword evidence="4 5" id="KW-0143">Chaperone</keyword>
<evidence type="ECO:0000256" key="4">
    <source>
        <dbReference type="ARBA" id="ARBA00023186"/>
    </source>
</evidence>
<evidence type="ECO:0000256" key="5">
    <source>
        <dbReference type="HAMAP-Rule" id="MF_00014"/>
    </source>
</evidence>
<dbReference type="InterPro" id="IPR056792">
    <property type="entry name" value="PRC_RimM"/>
</dbReference>
<dbReference type="RefSeq" id="WP_160096062.1">
    <property type="nucleotide sequence ID" value="NZ_CP047224.1"/>
</dbReference>
<dbReference type="Gene3D" id="2.40.30.60">
    <property type="entry name" value="RimM"/>
    <property type="match status" value="1"/>
</dbReference>
<accession>A0A6P1GBK8</accession>
<dbReference type="Pfam" id="PF01782">
    <property type="entry name" value="RimM"/>
    <property type="match status" value="1"/>
</dbReference>
<evidence type="ECO:0000313" key="9">
    <source>
        <dbReference type="Proteomes" id="UP000464912"/>
    </source>
</evidence>
<feature type="domain" description="Ribosome maturation factor RimM PRC barrel" evidence="7">
    <location>
        <begin position="94"/>
        <end position="159"/>
    </location>
</feature>
<evidence type="ECO:0000256" key="1">
    <source>
        <dbReference type="ARBA" id="ARBA00022490"/>
    </source>
</evidence>
<protein>
    <recommendedName>
        <fullName evidence="5">Ribosome maturation factor RimM</fullName>
    </recommendedName>
</protein>
<dbReference type="SUPFAM" id="SSF50447">
    <property type="entry name" value="Translation proteins"/>
    <property type="match status" value="1"/>
</dbReference>
<evidence type="ECO:0000256" key="2">
    <source>
        <dbReference type="ARBA" id="ARBA00022517"/>
    </source>
</evidence>
<dbReference type="GO" id="GO:0042274">
    <property type="term" value="P:ribosomal small subunit biogenesis"/>
    <property type="evidence" value="ECO:0007669"/>
    <property type="project" value="UniProtKB-UniRule"/>
</dbReference>
<reference evidence="8 9" key="2">
    <citation type="journal article" date="2020" name="MBio">
        <title>Isolation and Molecular Analysis of a Novel Neorickettsia Species That Causes Potomac Horse Fever.</title>
        <authorList>
            <person name="Teymournejad O."/>
            <person name="Lin M."/>
            <person name="Bekebrede H."/>
            <person name="Kamr A."/>
            <person name="Toribio R.E."/>
            <person name="Arroyo L.G."/>
            <person name="Baird J.D."/>
            <person name="Rikihisa Y."/>
        </authorList>
    </citation>
    <scope>NUCLEOTIDE SEQUENCE [LARGE SCALE GENOMIC DNA]</scope>
    <source>
        <strain evidence="8 9">Fin17</strain>
    </source>
</reference>
<comment type="subcellular location">
    <subcellularLocation>
        <location evidence="5">Cytoplasm</location>
    </subcellularLocation>
</comment>
<organism evidence="8 9">
    <name type="scientific">Neorickettsia findlayensis</name>
    <dbReference type="NCBI Taxonomy" id="2686014"/>
    <lineage>
        <taxon>Bacteria</taxon>
        <taxon>Pseudomonadati</taxon>
        <taxon>Pseudomonadota</taxon>
        <taxon>Alphaproteobacteria</taxon>
        <taxon>Rickettsiales</taxon>
        <taxon>Anaplasmataceae</taxon>
        <taxon>Neorickettsia</taxon>
    </lineage>
</organism>
<evidence type="ECO:0000256" key="3">
    <source>
        <dbReference type="ARBA" id="ARBA00022552"/>
    </source>
</evidence>
<dbReference type="GO" id="GO:0006364">
    <property type="term" value="P:rRNA processing"/>
    <property type="evidence" value="ECO:0007669"/>
    <property type="project" value="UniProtKB-UniRule"/>
</dbReference>
<evidence type="ECO:0000259" key="6">
    <source>
        <dbReference type="Pfam" id="PF01782"/>
    </source>
</evidence>
<dbReference type="InterPro" id="IPR011033">
    <property type="entry name" value="PRC_barrel-like_sf"/>
</dbReference>
<evidence type="ECO:0000313" key="8">
    <source>
        <dbReference type="EMBL" id="QHD65554.1"/>
    </source>
</evidence>